<organism evidence="1 2">
    <name type="scientific">Bactrocera dorsalis</name>
    <name type="common">Oriental fruit fly</name>
    <name type="synonym">Dacus dorsalis</name>
    <dbReference type="NCBI Taxonomy" id="27457"/>
    <lineage>
        <taxon>Eukaryota</taxon>
        <taxon>Metazoa</taxon>
        <taxon>Ecdysozoa</taxon>
        <taxon>Arthropoda</taxon>
        <taxon>Hexapoda</taxon>
        <taxon>Insecta</taxon>
        <taxon>Pterygota</taxon>
        <taxon>Neoptera</taxon>
        <taxon>Endopterygota</taxon>
        <taxon>Diptera</taxon>
        <taxon>Brachycera</taxon>
        <taxon>Muscomorpha</taxon>
        <taxon>Tephritoidea</taxon>
        <taxon>Tephritidae</taxon>
        <taxon>Bactrocera</taxon>
        <taxon>Bactrocera</taxon>
    </lineage>
</organism>
<keyword evidence="1" id="KW-1185">Reference proteome</keyword>
<gene>
    <name evidence="2" type="primary">LOC125778378</name>
</gene>
<dbReference type="PANTHER" id="PTHR46114">
    <property type="entry name" value="APPLE DOMAIN-CONTAINING PROTEIN"/>
    <property type="match status" value="1"/>
</dbReference>
<dbReference type="RefSeq" id="XP_049311659.1">
    <property type="nucleotide sequence ID" value="XM_049455702.1"/>
</dbReference>
<reference evidence="2" key="1">
    <citation type="submission" date="2025-08" db="UniProtKB">
        <authorList>
            <consortium name="RefSeq"/>
        </authorList>
    </citation>
    <scope>IDENTIFICATION</scope>
    <source>
        <tissue evidence="2">Adult</tissue>
    </source>
</reference>
<evidence type="ECO:0000313" key="2">
    <source>
        <dbReference type="RefSeq" id="XP_049311659.1"/>
    </source>
</evidence>
<evidence type="ECO:0000313" key="1">
    <source>
        <dbReference type="Proteomes" id="UP001652620"/>
    </source>
</evidence>
<accession>A0ABM3JR01</accession>
<proteinExistence type="predicted"/>
<name>A0ABM3JR01_BACDO</name>
<dbReference type="PANTHER" id="PTHR46114:SF1">
    <property type="entry name" value="ZAD DOMAIN-CONTAINING PROTEIN"/>
    <property type="match status" value="1"/>
</dbReference>
<protein>
    <submittedName>
        <fullName evidence="2">Uncharacterized protein LOC125778378</fullName>
    </submittedName>
</protein>
<dbReference type="GeneID" id="125778378"/>
<dbReference type="Proteomes" id="UP001652620">
    <property type="component" value="Chromosome 4"/>
</dbReference>
<sequence length="331" mass="38194">MADSVCKLRDWFCFICGHFTHLQSRRKIFPTIEEPYFLFFGIRFLCEAWIPKTVCTTCESGLLTWYKGGTKALPFSAPITWIEPENHKSDTCYFCVNYKFGRSQRHYAIMTYEATNNVILPEVRCEGVPVPQPPTHTFSANMTYANTEVTAAVENISDISYLPPGGLNICPNLIDQTYFEDLVRDLGLTKEKAEILCSRLKNRNLIKADVKVTSPRKRHADLESYFKKSEELVYFCSIEEVLKYLKLPLDSSAWRLFIDSSKHSFKAVLLHNGNQHPSIPVAYSTKKEETYANISNLLNKIEYYKYKWEVCADFKMIAILTGMQTGYTKYM</sequence>